<dbReference type="GO" id="GO:0003886">
    <property type="term" value="F:DNA (cytosine-5-)-methyltransferase activity"/>
    <property type="evidence" value="ECO:0007669"/>
    <property type="project" value="TreeGrafter"/>
</dbReference>
<evidence type="ECO:0000313" key="1">
    <source>
        <dbReference type="EMBL" id="QGH59506.1"/>
    </source>
</evidence>
<dbReference type="Proteomes" id="UP000381260">
    <property type="component" value="Chromosome"/>
</dbReference>
<dbReference type="SUPFAM" id="SSF53335">
    <property type="entry name" value="S-adenosyl-L-methionine-dependent methyltransferases"/>
    <property type="match status" value="1"/>
</dbReference>
<keyword evidence="1" id="KW-0808">Transferase</keyword>
<accession>A0A5Q2V5N3</accession>
<dbReference type="REBASE" id="344607">
    <property type="entry name" value="M.Spr336ORF1030P"/>
</dbReference>
<dbReference type="Gene3D" id="3.40.50.150">
    <property type="entry name" value="Vaccinia Virus protein VP39"/>
    <property type="match status" value="1"/>
</dbReference>
<proteinExistence type="predicted"/>
<dbReference type="InterPro" id="IPR029063">
    <property type="entry name" value="SAM-dependent_MTases_sf"/>
</dbReference>
<dbReference type="GO" id="GO:0003677">
    <property type="term" value="F:DNA binding"/>
    <property type="evidence" value="ECO:0007669"/>
    <property type="project" value="TreeGrafter"/>
</dbReference>
<dbReference type="GO" id="GO:0044027">
    <property type="term" value="P:negative regulation of gene expression via chromosomal CpG island methylation"/>
    <property type="evidence" value="ECO:0007669"/>
    <property type="project" value="TreeGrafter"/>
</dbReference>
<evidence type="ECO:0000313" key="2">
    <source>
        <dbReference type="Proteomes" id="UP000381260"/>
    </source>
</evidence>
<dbReference type="AlphaFoldDB" id="A0A5Q2V5N3"/>
<dbReference type="PANTHER" id="PTHR10629:SF52">
    <property type="entry name" value="DNA (CYTOSINE-5)-METHYLTRANSFERASE 1"/>
    <property type="match status" value="1"/>
</dbReference>
<dbReference type="Gene3D" id="3.90.120.10">
    <property type="entry name" value="DNA Methylase, subunit A, domain 2"/>
    <property type="match status" value="1"/>
</dbReference>
<dbReference type="RefSeq" id="WP_153857223.1">
    <property type="nucleotide sequence ID" value="NZ_CP045913.1"/>
</dbReference>
<gene>
    <name evidence="1" type="ORF">GHV41_01030</name>
</gene>
<name>A0A5Q2V5N3_SERPR</name>
<organism evidence="1 2">
    <name type="scientific">Serratia proteamaculans</name>
    <dbReference type="NCBI Taxonomy" id="28151"/>
    <lineage>
        <taxon>Bacteria</taxon>
        <taxon>Pseudomonadati</taxon>
        <taxon>Pseudomonadota</taxon>
        <taxon>Gammaproteobacteria</taxon>
        <taxon>Enterobacterales</taxon>
        <taxon>Yersiniaceae</taxon>
        <taxon>Serratia</taxon>
    </lineage>
</organism>
<reference evidence="1 2" key="1">
    <citation type="submission" date="2019-11" db="EMBL/GenBank/DDBJ databases">
        <title>The Phosphoenolpyruvate Phosphotransferase System Regulates Serratia proteamaculans 336X Biofilm Formation and Wheat Roots colonization.</title>
        <authorList>
            <person name="Liu F."/>
        </authorList>
    </citation>
    <scope>NUCLEOTIDE SEQUENCE [LARGE SCALE GENOMIC DNA]</scope>
    <source>
        <strain evidence="1 2">336X</strain>
    </source>
</reference>
<keyword evidence="1" id="KW-0489">Methyltransferase</keyword>
<sequence length="765" mass="83402">MSIWPTEVQQCASSVLPVHALSGDEQQEVLQQINQMFLNRVSPQEIQKTAHAWARQKQIVDFRPDAVDNGLVVVGFAGGGGSCEGIKQALGFEPHIAMNHNPVAMAMHAVNHPRTLHYPEDIFSVDPKISTGGLPVLLGWFSPDCRHFSKAKGGTPVKKEIRGLAWVVLRWALAVRPRYLMLENVEEFRSWGPLKADKQGNLYPDPGYTGATFRAFIGMLSNGVAPDCPALAEVCEFLKIDIDSDDAHRLVAGLGYNVDHKELRACDYGAPTIRKRLFVVSRCDGESVVWPDPSHGAPDSADVLTGQLQPWRTAAECIDWSIPTRSIMGRKKPLADNTLRRIVKGLKRYVIDCPDPYIVQIGQTGFGGDGRQYATGTPLTTVTSKAEHLLIEPYAVKCNHTSNRTKYDCFRGQSGRLPLQTVTQTHGFAVAAPVVVRQFGNSTGNRADEPVGTIMPGGGGKTQLASAVLVGAGGPTYSGKPRSIAAPMATIPTESHSALAAVHLIRFRQGSKGQGVLRPFNTLTTGASTGRPATGVQHAVVAANLIKHYGGNYTGAGLGMDEPAHTVTQVDHHSLCTSHLVQLRGTCKDGRPTNAPAPTLTAGGNHIGHVTAYLQKYYGNEKEGIDVDAPMHTVPTHDRFGLTEVKCEPTLITDDQRYNAWCCARLMDVFSDEPDDNYLFPAPRPQFIQVGEFMVVDICMRMLEPRELYNANGFPRSYIIDKDIDGTRWPKSEQVARCGNSVPPPFAEALVRANMPELCVWRIAA</sequence>
<dbReference type="GO" id="GO:0032259">
    <property type="term" value="P:methylation"/>
    <property type="evidence" value="ECO:0007669"/>
    <property type="project" value="UniProtKB-KW"/>
</dbReference>
<dbReference type="PANTHER" id="PTHR10629">
    <property type="entry name" value="CYTOSINE-SPECIFIC METHYLTRANSFERASE"/>
    <property type="match status" value="1"/>
</dbReference>
<dbReference type="EMBL" id="CP045913">
    <property type="protein sequence ID" value="QGH59506.1"/>
    <property type="molecule type" value="Genomic_DNA"/>
</dbReference>
<protein>
    <submittedName>
        <fullName evidence="1">DNA cytosine methyltransferase</fullName>
    </submittedName>
</protein>
<dbReference type="InterPro" id="IPR050390">
    <property type="entry name" value="C5-Methyltransferase"/>
</dbReference>